<evidence type="ECO:0000256" key="1">
    <source>
        <dbReference type="SAM" id="Phobius"/>
    </source>
</evidence>
<reference evidence="3" key="1">
    <citation type="submission" date="2017-09" db="EMBL/GenBank/DDBJ databases">
        <title>Depth-based differentiation of microbial function through sediment-hosted aquifers and enrichment of novel symbionts in the deep terrestrial subsurface.</title>
        <authorList>
            <person name="Probst A.J."/>
            <person name="Ladd B."/>
            <person name="Jarett J.K."/>
            <person name="Geller-Mcgrath D.E."/>
            <person name="Sieber C.M.K."/>
            <person name="Emerson J.B."/>
            <person name="Anantharaman K."/>
            <person name="Thomas B.C."/>
            <person name="Malmstrom R."/>
            <person name="Stieglmeier M."/>
            <person name="Klingl A."/>
            <person name="Woyke T."/>
            <person name="Ryan C.M."/>
            <person name="Banfield J.F."/>
        </authorList>
    </citation>
    <scope>NUCLEOTIDE SEQUENCE [LARGE SCALE GENOMIC DNA]</scope>
</reference>
<proteinExistence type="predicted"/>
<dbReference type="AlphaFoldDB" id="A0A2H0V2I5"/>
<feature type="transmembrane region" description="Helical" evidence="1">
    <location>
        <begin position="50"/>
        <end position="71"/>
    </location>
</feature>
<evidence type="ECO:0000313" key="3">
    <source>
        <dbReference type="Proteomes" id="UP000228626"/>
    </source>
</evidence>
<organism evidence="2 3">
    <name type="scientific">Candidatus Falkowbacteria bacterium CG10_big_fil_rev_8_21_14_0_10_43_10</name>
    <dbReference type="NCBI Taxonomy" id="1974567"/>
    <lineage>
        <taxon>Bacteria</taxon>
        <taxon>Candidatus Falkowiibacteriota</taxon>
    </lineage>
</organism>
<keyword evidence="1" id="KW-1133">Transmembrane helix</keyword>
<accession>A0A2H0V2I5</accession>
<sequence length="318" mass="35897">MPKNKDADNTSAEIKLNNNLKSYRPIEGPTNLQLNMGLWWVEHRAFLRRILIGLLILASISFWGYGIYGFAEYYYRGLPEEEQISRLLTAVPAISHDFIKRLAADDFLVGNVNILPGGGGDNSDLAVKIQNPNADWYATFDYFFVIGQNTTETKREFLLPKEEKYLAEFLYDGPKPANARVEIANINWSRVNVREFDSLYQGNVEQFVKERANIEAAGAELLPGSSGQDPLNTLNFIAENNSPFNYWEVDFLIILQSGSRLAGINKYKVEQLKSGESKKISIIWPGRISGSQIKIIPSVNIFDKSNYIPFELGSGQLK</sequence>
<keyword evidence="1" id="KW-0812">Transmembrane</keyword>
<name>A0A2H0V2I5_9BACT</name>
<dbReference type="EMBL" id="PFAR01000018">
    <property type="protein sequence ID" value="PIR93304.1"/>
    <property type="molecule type" value="Genomic_DNA"/>
</dbReference>
<protein>
    <submittedName>
        <fullName evidence="2">Uncharacterized protein</fullName>
    </submittedName>
</protein>
<gene>
    <name evidence="2" type="ORF">COT99_01480</name>
</gene>
<keyword evidence="1" id="KW-0472">Membrane</keyword>
<dbReference type="Proteomes" id="UP000228626">
    <property type="component" value="Unassembled WGS sequence"/>
</dbReference>
<evidence type="ECO:0000313" key="2">
    <source>
        <dbReference type="EMBL" id="PIR93304.1"/>
    </source>
</evidence>
<comment type="caution">
    <text evidence="2">The sequence shown here is derived from an EMBL/GenBank/DDBJ whole genome shotgun (WGS) entry which is preliminary data.</text>
</comment>